<evidence type="ECO:0000313" key="3">
    <source>
        <dbReference type="Proteomes" id="UP000193553"/>
    </source>
</evidence>
<evidence type="ECO:0000313" key="4">
    <source>
        <dbReference type="Proteomes" id="UP000193884"/>
    </source>
</evidence>
<comment type="caution">
    <text evidence="1">The sequence shown here is derived from an EMBL/GenBank/DDBJ whole genome shotgun (WGS) entry which is preliminary data.</text>
</comment>
<evidence type="ECO:0000313" key="2">
    <source>
        <dbReference type="EMBL" id="OSJ23706.1"/>
    </source>
</evidence>
<dbReference type="EMBL" id="NAFK01000173">
    <property type="protein sequence ID" value="OSJ23706.1"/>
    <property type="molecule type" value="Genomic_DNA"/>
</dbReference>
<organism evidence="1 3">
    <name type="scientific">Bradyrhizobium canariense</name>
    <dbReference type="NCBI Taxonomy" id="255045"/>
    <lineage>
        <taxon>Bacteria</taxon>
        <taxon>Pseudomonadati</taxon>
        <taxon>Pseudomonadota</taxon>
        <taxon>Alphaproteobacteria</taxon>
        <taxon>Hyphomicrobiales</taxon>
        <taxon>Nitrobacteraceae</taxon>
        <taxon>Bradyrhizobium</taxon>
    </lineage>
</organism>
<sequence>MTRKYYAVEVVRQIEETVEIMVEAPDQTAAHDAALAHLKARGSEYQWLNPKCDLIVWRERQVDTPAIIDVSVSPD</sequence>
<dbReference type="Proteomes" id="UP000193884">
    <property type="component" value="Unassembled WGS sequence"/>
</dbReference>
<dbReference type="RefSeq" id="WP_018454371.1">
    <property type="nucleotide sequence ID" value="NZ_JAFBBN010000001.1"/>
</dbReference>
<evidence type="ECO:0000313" key="1">
    <source>
        <dbReference type="EMBL" id="OSJ09740.1"/>
    </source>
</evidence>
<name>A0A1X3FKE0_9BRAD</name>
<keyword evidence="4" id="KW-1185">Reference proteome</keyword>
<proteinExistence type="predicted"/>
<protein>
    <submittedName>
        <fullName evidence="1">Uncharacterized protein</fullName>
    </submittedName>
</protein>
<dbReference type="OrthoDB" id="8265794at2"/>
<dbReference type="AlphaFoldDB" id="A0A1X3FKE0"/>
<gene>
    <name evidence="2" type="ORF">BST63_28515</name>
    <name evidence="1" type="ORF">BSZ18_17250</name>
</gene>
<accession>A0A1X3FKE0</accession>
<dbReference type="Proteomes" id="UP000193553">
    <property type="component" value="Unassembled WGS sequence"/>
</dbReference>
<reference evidence="3 4" key="1">
    <citation type="submission" date="2017-03" db="EMBL/GenBank/DDBJ databases">
        <title>Whole genome sequences of fourteen strains of Bradyrhizobium canariense and one strain of Bradyrhizobium japonicum isolated from Lupinus (Papilionoideae: Genisteae) species in Algeria.</title>
        <authorList>
            <person name="Crovadore J."/>
            <person name="Chekireb D."/>
            <person name="Brachmann A."/>
            <person name="Chablais R."/>
            <person name="Cochard B."/>
            <person name="Lefort F."/>
        </authorList>
    </citation>
    <scope>NUCLEOTIDE SEQUENCE [LARGE SCALE GENOMIC DNA]</scope>
    <source>
        <strain evidence="1 3">UBMA195</strain>
        <strain evidence="2 4">UBMAN05</strain>
    </source>
</reference>
<dbReference type="EMBL" id="NAFI01000173">
    <property type="protein sequence ID" value="OSJ09740.1"/>
    <property type="molecule type" value="Genomic_DNA"/>
</dbReference>